<comment type="caution">
    <text evidence="3">The sequence shown here is derived from an EMBL/GenBank/DDBJ whole genome shotgun (WGS) entry which is preliminary data.</text>
</comment>
<gene>
    <name evidence="3" type="ORF">LLUT_LOCUS23684</name>
</gene>
<dbReference type="GO" id="GO:0005886">
    <property type="term" value="C:plasma membrane"/>
    <property type="evidence" value="ECO:0007669"/>
    <property type="project" value="TreeGrafter"/>
</dbReference>
<proteinExistence type="predicted"/>
<evidence type="ECO:0000256" key="1">
    <source>
        <dbReference type="SAM" id="Phobius"/>
    </source>
</evidence>
<dbReference type="AlphaFoldDB" id="A0AAV1XLU6"/>
<dbReference type="PANTHER" id="PTHR12741">
    <property type="entry name" value="LYST-INTERACTING PROTEIN LIP5 DOPAMINE RESPONSIVE PROTEIN DRG-1"/>
    <property type="match status" value="1"/>
</dbReference>
<dbReference type="Proteomes" id="UP001497480">
    <property type="component" value="Unassembled WGS sequence"/>
</dbReference>
<dbReference type="EMBL" id="CAXHTB010000016">
    <property type="protein sequence ID" value="CAL0322624.1"/>
    <property type="molecule type" value="Genomic_DNA"/>
</dbReference>
<organism evidence="3 4">
    <name type="scientific">Lupinus luteus</name>
    <name type="common">European yellow lupine</name>
    <dbReference type="NCBI Taxonomy" id="3873"/>
    <lineage>
        <taxon>Eukaryota</taxon>
        <taxon>Viridiplantae</taxon>
        <taxon>Streptophyta</taxon>
        <taxon>Embryophyta</taxon>
        <taxon>Tracheophyta</taxon>
        <taxon>Spermatophyta</taxon>
        <taxon>Magnoliopsida</taxon>
        <taxon>eudicotyledons</taxon>
        <taxon>Gunneridae</taxon>
        <taxon>Pentapetalae</taxon>
        <taxon>rosids</taxon>
        <taxon>fabids</taxon>
        <taxon>Fabales</taxon>
        <taxon>Fabaceae</taxon>
        <taxon>Papilionoideae</taxon>
        <taxon>50 kb inversion clade</taxon>
        <taxon>genistoids sensu lato</taxon>
        <taxon>core genistoids</taxon>
        <taxon>Genisteae</taxon>
        <taxon>Lupinus</taxon>
    </lineage>
</organism>
<keyword evidence="1" id="KW-0472">Membrane</keyword>
<evidence type="ECO:0000313" key="3">
    <source>
        <dbReference type="EMBL" id="CAL0322624.1"/>
    </source>
</evidence>
<feature type="transmembrane region" description="Helical" evidence="1">
    <location>
        <begin position="112"/>
        <end position="138"/>
    </location>
</feature>
<dbReference type="GO" id="GO:0003843">
    <property type="term" value="F:1,3-beta-D-glucan synthase activity"/>
    <property type="evidence" value="ECO:0007669"/>
    <property type="project" value="InterPro"/>
</dbReference>
<feature type="transmembrane region" description="Helical" evidence="1">
    <location>
        <begin position="150"/>
        <end position="171"/>
    </location>
</feature>
<reference evidence="3 4" key="1">
    <citation type="submission" date="2024-03" db="EMBL/GenBank/DDBJ databases">
        <authorList>
            <person name="Martinez-Hernandez J."/>
        </authorList>
    </citation>
    <scope>NUCLEOTIDE SEQUENCE [LARGE SCALE GENOMIC DNA]</scope>
</reference>
<dbReference type="GO" id="GO:0000148">
    <property type="term" value="C:1,3-beta-D-glucan synthase complex"/>
    <property type="evidence" value="ECO:0007669"/>
    <property type="project" value="InterPro"/>
</dbReference>
<feature type="transmembrane region" description="Helical" evidence="1">
    <location>
        <begin position="215"/>
        <end position="239"/>
    </location>
</feature>
<feature type="transmembrane region" description="Helical" evidence="1">
    <location>
        <begin position="251"/>
        <end position="273"/>
    </location>
</feature>
<dbReference type="GO" id="GO:0006075">
    <property type="term" value="P:(1-&gt;3)-beta-D-glucan biosynthetic process"/>
    <property type="evidence" value="ECO:0007669"/>
    <property type="project" value="InterPro"/>
</dbReference>
<dbReference type="PANTHER" id="PTHR12741:SF7">
    <property type="entry name" value="CALLOSE SYNTHASE 12"/>
    <property type="match status" value="1"/>
</dbReference>
<keyword evidence="1" id="KW-0812">Transmembrane</keyword>
<protein>
    <recommendedName>
        <fullName evidence="2">Glycosyl transferase 48 domain-containing protein</fullName>
    </recommendedName>
</protein>
<evidence type="ECO:0000259" key="2">
    <source>
        <dbReference type="Pfam" id="PF02364"/>
    </source>
</evidence>
<feature type="domain" description="Glycosyl transferase 48" evidence="2">
    <location>
        <begin position="1"/>
        <end position="105"/>
    </location>
</feature>
<dbReference type="Pfam" id="PF02364">
    <property type="entry name" value="Glucan_synthase"/>
    <property type="match status" value="1"/>
</dbReference>
<name>A0AAV1XLU6_LUPLU</name>
<evidence type="ECO:0000313" key="4">
    <source>
        <dbReference type="Proteomes" id="UP001497480"/>
    </source>
</evidence>
<feature type="transmembrane region" description="Helical" evidence="1">
    <location>
        <begin position="183"/>
        <end position="203"/>
    </location>
</feature>
<dbReference type="InterPro" id="IPR003440">
    <property type="entry name" value="Glyco_trans_48_dom"/>
</dbReference>
<sequence>MKKNEALCVAYVDEVSTGRDEKQYYSVLVKYDQQLEREVEIYRVKFPGPLKLGEGKPENQNPAIIFNHGDAVQTIDMNKDNYFEEALQMRNLLEEYKYHYGIRKPTILQDHLMAIGFWGKVFEIILDLWFFIFQYGIVYKLGIAARSTSIAIYMLSWVYVFVVFGIYVVVAYTRDTYAAKEHIYYRSVQSLVVVLAILVIVALMEFTEFEFMDIFTSLVAFIPTGWGMILIAQVLGIILQHTIIWHGVVSLARMYAILFGITVMAPAALLSWLPGFQDMQTRILFNEAFSRGLRISQIVRGKNS</sequence>
<accession>A0AAV1XLU6</accession>
<keyword evidence="4" id="KW-1185">Reference proteome</keyword>
<keyword evidence="1" id="KW-1133">Transmembrane helix</keyword>